<evidence type="ECO:0000256" key="6">
    <source>
        <dbReference type="ARBA" id="ARBA00023180"/>
    </source>
</evidence>
<dbReference type="GO" id="GO:0046373">
    <property type="term" value="P:L-arabinose metabolic process"/>
    <property type="evidence" value="ECO:0007669"/>
    <property type="project" value="InterPro"/>
</dbReference>
<keyword evidence="5 9" id="KW-0378">Hydrolase</keyword>
<evidence type="ECO:0000256" key="2">
    <source>
        <dbReference type="ARBA" id="ARBA00007186"/>
    </source>
</evidence>
<dbReference type="AlphaFoldDB" id="A0A5C5V9S0"/>
<dbReference type="SUPFAM" id="SSF51011">
    <property type="entry name" value="Glycosyl hydrolase domain"/>
    <property type="match status" value="1"/>
</dbReference>
<dbReference type="SUPFAM" id="SSF51445">
    <property type="entry name" value="(Trans)glycosidases"/>
    <property type="match status" value="1"/>
</dbReference>
<dbReference type="InterPro" id="IPR051563">
    <property type="entry name" value="Glycosyl_Hydrolase_51"/>
</dbReference>
<evidence type="ECO:0000313" key="10">
    <source>
        <dbReference type="Proteomes" id="UP000316714"/>
    </source>
</evidence>
<dbReference type="GO" id="GO:0046556">
    <property type="term" value="F:alpha-L-arabinofuranosidase activity"/>
    <property type="evidence" value="ECO:0007669"/>
    <property type="project" value="UniProtKB-EC"/>
</dbReference>
<organism evidence="9 10">
    <name type="scientific">Posidoniimonas corsicana</name>
    <dbReference type="NCBI Taxonomy" id="1938618"/>
    <lineage>
        <taxon>Bacteria</taxon>
        <taxon>Pseudomonadati</taxon>
        <taxon>Planctomycetota</taxon>
        <taxon>Planctomycetia</taxon>
        <taxon>Pirellulales</taxon>
        <taxon>Lacipirellulaceae</taxon>
        <taxon>Posidoniimonas</taxon>
    </lineage>
</organism>
<comment type="caution">
    <text evidence="9">The sequence shown here is derived from an EMBL/GenBank/DDBJ whole genome shotgun (WGS) entry which is preliminary data.</text>
</comment>
<dbReference type="Gene3D" id="2.60.40.1180">
    <property type="entry name" value="Golgi alpha-mannosidase II"/>
    <property type="match status" value="1"/>
</dbReference>
<dbReference type="InterPro" id="IPR017853">
    <property type="entry name" value="GH"/>
</dbReference>
<keyword evidence="4 7" id="KW-0732">Signal</keyword>
<keyword evidence="6" id="KW-0325">Glycoprotein</keyword>
<dbReference type="Gene3D" id="2.60.120.560">
    <property type="entry name" value="Exo-inulinase, domain 1"/>
    <property type="match status" value="1"/>
</dbReference>
<feature type="domain" description="Alpha-L-arabinofuranosidase C-terminal" evidence="8">
    <location>
        <begin position="629"/>
        <end position="801"/>
    </location>
</feature>
<keyword evidence="10" id="KW-1185">Reference proteome</keyword>
<protein>
    <recommendedName>
        <fullName evidence="3">non-reducing end alpha-L-arabinofuranosidase</fullName>
        <ecNumber evidence="3">3.2.1.55</ecNumber>
    </recommendedName>
</protein>
<dbReference type="OrthoDB" id="9758333at2"/>
<evidence type="ECO:0000256" key="1">
    <source>
        <dbReference type="ARBA" id="ARBA00001462"/>
    </source>
</evidence>
<dbReference type="SUPFAM" id="SSF49899">
    <property type="entry name" value="Concanavalin A-like lectins/glucanases"/>
    <property type="match status" value="1"/>
</dbReference>
<evidence type="ECO:0000259" key="8">
    <source>
        <dbReference type="SMART" id="SM00813"/>
    </source>
</evidence>
<evidence type="ECO:0000256" key="5">
    <source>
        <dbReference type="ARBA" id="ARBA00022801"/>
    </source>
</evidence>
<gene>
    <name evidence="9" type="ORF">KOR34_01860</name>
</gene>
<dbReference type="Pfam" id="PF06439">
    <property type="entry name" value="3keto-disac_hyd"/>
    <property type="match status" value="1"/>
</dbReference>
<feature type="chain" id="PRO_5023115272" description="non-reducing end alpha-L-arabinofuranosidase" evidence="7">
    <location>
        <begin position="29"/>
        <end position="808"/>
    </location>
</feature>
<accession>A0A5C5V9S0</accession>
<comment type="catalytic activity">
    <reaction evidence="1">
        <text>Hydrolysis of terminal non-reducing alpha-L-arabinofuranoside residues in alpha-L-arabinosides.</text>
        <dbReference type="EC" id="3.2.1.55"/>
    </reaction>
</comment>
<reference evidence="9 10" key="1">
    <citation type="submission" date="2019-02" db="EMBL/GenBank/DDBJ databases">
        <title>Deep-cultivation of Planctomycetes and their phenomic and genomic characterization uncovers novel biology.</title>
        <authorList>
            <person name="Wiegand S."/>
            <person name="Jogler M."/>
            <person name="Boedeker C."/>
            <person name="Pinto D."/>
            <person name="Vollmers J."/>
            <person name="Rivas-Marin E."/>
            <person name="Kohn T."/>
            <person name="Peeters S.H."/>
            <person name="Heuer A."/>
            <person name="Rast P."/>
            <person name="Oberbeckmann S."/>
            <person name="Bunk B."/>
            <person name="Jeske O."/>
            <person name="Meyerdierks A."/>
            <person name="Storesund J.E."/>
            <person name="Kallscheuer N."/>
            <person name="Luecker S."/>
            <person name="Lage O.M."/>
            <person name="Pohl T."/>
            <person name="Merkel B.J."/>
            <person name="Hornburger P."/>
            <person name="Mueller R.-W."/>
            <person name="Bruemmer F."/>
            <person name="Labrenz M."/>
            <person name="Spormann A.M."/>
            <person name="Op Den Camp H."/>
            <person name="Overmann J."/>
            <person name="Amann R."/>
            <person name="Jetten M.S.M."/>
            <person name="Mascher T."/>
            <person name="Medema M.H."/>
            <person name="Devos D.P."/>
            <person name="Kaster A.-K."/>
            <person name="Ovreas L."/>
            <person name="Rohde M."/>
            <person name="Galperin M.Y."/>
            <person name="Jogler C."/>
        </authorList>
    </citation>
    <scope>NUCLEOTIDE SEQUENCE [LARGE SCALE GENOMIC DNA]</scope>
    <source>
        <strain evidence="9 10">KOR34</strain>
    </source>
</reference>
<dbReference type="InterPro" id="IPR013780">
    <property type="entry name" value="Glyco_hydro_b"/>
</dbReference>
<dbReference type="InterPro" id="IPR010496">
    <property type="entry name" value="AL/BT2_dom"/>
</dbReference>
<dbReference type="PANTHER" id="PTHR31776">
    <property type="entry name" value="ALPHA-L-ARABINOFURANOSIDASE 1"/>
    <property type="match status" value="1"/>
</dbReference>
<dbReference type="InterPro" id="IPR013320">
    <property type="entry name" value="ConA-like_dom_sf"/>
</dbReference>
<dbReference type="Pfam" id="PF22848">
    <property type="entry name" value="ASD1_dom"/>
    <property type="match status" value="1"/>
</dbReference>
<evidence type="ECO:0000256" key="4">
    <source>
        <dbReference type="ARBA" id="ARBA00022729"/>
    </source>
</evidence>
<comment type="similarity">
    <text evidence="2">Belongs to the glycosyl hydrolase 51 family.</text>
</comment>
<dbReference type="InterPro" id="IPR055235">
    <property type="entry name" value="ASD1_cat"/>
</dbReference>
<sequence length="808" mass="88981" precursor="true">MQTASTCRVTALAVAALHLVLSVAPLSAQTEGRQVQLTVDTGKTLHEVNPNVYGHFYEHIYHSANGGLWGELIWNRSFELSNSGGGDWSVENGEIVQSASATDVRFVFGDPSWDDYEVKLQARKEEGAEGFLLLFRAADEDNFYWLNLGGWGNTRHAIEKESDSNRRQLGGGSEGRIESGRWYDIRIRVDGGRIQCWLDGDQVVDARDERRPHLKGMIGLGTWGTQARFRNLRVTSLDGSRTLLESTPDVPSTSVAIDFWEPFGPGQIERVKDAFNNEYSAQVTAGGEATGLRQDNFRFVPQAYKGSLAMKGDLPAGVKVELLDGDRVLGQSVLGPPTAGWAEYPFEIVASDAAENGSVRLTALGEGTVKLDHFTMMGQDAIDHDGFRPDLLKAVQGLRPPIIRWPGGCFASVYLWKDGVGPQSQRRIYSAYMWEDQDINSLGTDEYMALCDKVGAEPMLVINTGVLDSGCGAPAQFQLASKDDYLPYALDWLEYCNGDATTPMGALRAKHGHPEPYNVEYWELDNETWGAGVDAYIEKVKEFAPALRAKAKELGTPIKIIACGGNRFDMRWNRTLIDACAPLFDYISIHNYENPDNFASGVPRYEQLLVDLADYIADSDNPDMEIYNSEWNAQSTDWRTGLYAGGLLNAYERQGAKFTLGGPALFLRHTSAGGWDNAFINFDHTGWFPAPNYVVMKLWWDNYALQFLSLEGDQSGCNIVATRSEDGKSVILKAVNPQDTTATVTVELDGGFTPKAASMQYVAPGDLRARNTLDDPNAVDIELGPVELAGKQLTFELPAYSAAVVTAE</sequence>
<evidence type="ECO:0000256" key="3">
    <source>
        <dbReference type="ARBA" id="ARBA00012670"/>
    </source>
</evidence>
<feature type="signal peptide" evidence="7">
    <location>
        <begin position="1"/>
        <end position="28"/>
    </location>
</feature>
<name>A0A5C5V9S0_9BACT</name>
<dbReference type="Gene3D" id="3.20.20.80">
    <property type="entry name" value="Glycosidases"/>
    <property type="match status" value="1"/>
</dbReference>
<dbReference type="PANTHER" id="PTHR31776:SF0">
    <property type="entry name" value="ALPHA-L-ARABINOFURANOSIDASE 1"/>
    <property type="match status" value="1"/>
</dbReference>
<dbReference type="SMART" id="SM00813">
    <property type="entry name" value="Alpha-L-AF_C"/>
    <property type="match status" value="1"/>
</dbReference>
<keyword evidence="9" id="KW-0326">Glycosidase</keyword>
<dbReference type="InterPro" id="IPR010720">
    <property type="entry name" value="Alpha-L-AF_C"/>
</dbReference>
<dbReference type="Proteomes" id="UP000316714">
    <property type="component" value="Unassembled WGS sequence"/>
</dbReference>
<proteinExistence type="inferred from homology"/>
<dbReference type="EMBL" id="SIHJ01000001">
    <property type="protein sequence ID" value="TWT35298.1"/>
    <property type="molecule type" value="Genomic_DNA"/>
</dbReference>
<evidence type="ECO:0000256" key="7">
    <source>
        <dbReference type="SAM" id="SignalP"/>
    </source>
</evidence>
<dbReference type="Pfam" id="PF06964">
    <property type="entry name" value="Alpha-L-AF_C"/>
    <property type="match status" value="1"/>
</dbReference>
<dbReference type="EC" id="3.2.1.55" evidence="3"/>
<evidence type="ECO:0000313" key="9">
    <source>
        <dbReference type="EMBL" id="TWT35298.1"/>
    </source>
</evidence>